<dbReference type="EnsemblPlants" id="TuG1812G0400002905.01.T01">
    <property type="protein sequence ID" value="TuG1812G0400002905.01.T01.cds315742"/>
    <property type="gene ID" value="TuG1812G0400002905.01"/>
</dbReference>
<evidence type="ECO:0000313" key="3">
    <source>
        <dbReference type="Proteomes" id="UP000015106"/>
    </source>
</evidence>
<reference evidence="3" key="1">
    <citation type="journal article" date="2013" name="Nature">
        <title>Draft genome of the wheat A-genome progenitor Triticum urartu.</title>
        <authorList>
            <person name="Ling H.Q."/>
            <person name="Zhao S."/>
            <person name="Liu D."/>
            <person name="Wang J."/>
            <person name="Sun H."/>
            <person name="Zhang C."/>
            <person name="Fan H."/>
            <person name="Li D."/>
            <person name="Dong L."/>
            <person name="Tao Y."/>
            <person name="Gao C."/>
            <person name="Wu H."/>
            <person name="Li Y."/>
            <person name="Cui Y."/>
            <person name="Guo X."/>
            <person name="Zheng S."/>
            <person name="Wang B."/>
            <person name="Yu K."/>
            <person name="Liang Q."/>
            <person name="Yang W."/>
            <person name="Lou X."/>
            <person name="Chen J."/>
            <person name="Feng M."/>
            <person name="Jian J."/>
            <person name="Zhang X."/>
            <person name="Luo G."/>
            <person name="Jiang Y."/>
            <person name="Liu J."/>
            <person name="Wang Z."/>
            <person name="Sha Y."/>
            <person name="Zhang B."/>
            <person name="Wu H."/>
            <person name="Tang D."/>
            <person name="Shen Q."/>
            <person name="Xue P."/>
            <person name="Zou S."/>
            <person name="Wang X."/>
            <person name="Liu X."/>
            <person name="Wang F."/>
            <person name="Yang Y."/>
            <person name="An X."/>
            <person name="Dong Z."/>
            <person name="Zhang K."/>
            <person name="Zhang X."/>
            <person name="Luo M.C."/>
            <person name="Dvorak J."/>
            <person name="Tong Y."/>
            <person name="Wang J."/>
            <person name="Yang H."/>
            <person name="Li Z."/>
            <person name="Wang D."/>
            <person name="Zhang A."/>
            <person name="Wang J."/>
        </authorList>
    </citation>
    <scope>NUCLEOTIDE SEQUENCE</scope>
    <source>
        <strain evidence="3">cv. G1812</strain>
    </source>
</reference>
<reference evidence="2" key="3">
    <citation type="submission" date="2022-06" db="UniProtKB">
        <authorList>
            <consortium name="EnsemblPlants"/>
        </authorList>
    </citation>
    <scope>IDENTIFICATION</scope>
</reference>
<evidence type="ECO:0000313" key="2">
    <source>
        <dbReference type="EnsemblPlants" id="TuG1812G0400002905.01.T01.cds315742"/>
    </source>
</evidence>
<proteinExistence type="predicted"/>
<dbReference type="Proteomes" id="UP000015106">
    <property type="component" value="Chromosome 4"/>
</dbReference>
<name>A0A8R7U8G8_TRIUA</name>
<dbReference type="AlphaFoldDB" id="A0A8R7U8G8"/>
<keyword evidence="1" id="KW-0812">Transmembrane</keyword>
<keyword evidence="1" id="KW-0472">Membrane</keyword>
<protein>
    <submittedName>
        <fullName evidence="2">Uncharacterized protein</fullName>
    </submittedName>
</protein>
<accession>A0A8R7U8G8</accession>
<keyword evidence="1" id="KW-1133">Transmembrane helix</keyword>
<reference evidence="2" key="2">
    <citation type="submission" date="2018-03" db="EMBL/GenBank/DDBJ databases">
        <title>The Triticum urartu genome reveals the dynamic nature of wheat genome evolution.</title>
        <authorList>
            <person name="Ling H."/>
            <person name="Ma B."/>
            <person name="Shi X."/>
            <person name="Liu H."/>
            <person name="Dong L."/>
            <person name="Sun H."/>
            <person name="Cao Y."/>
            <person name="Gao Q."/>
            <person name="Zheng S."/>
            <person name="Li Y."/>
            <person name="Yu Y."/>
            <person name="Du H."/>
            <person name="Qi M."/>
            <person name="Li Y."/>
            <person name="Yu H."/>
            <person name="Cui Y."/>
            <person name="Wang N."/>
            <person name="Chen C."/>
            <person name="Wu H."/>
            <person name="Zhao Y."/>
            <person name="Zhang J."/>
            <person name="Li Y."/>
            <person name="Zhou W."/>
            <person name="Zhang B."/>
            <person name="Hu W."/>
            <person name="Eijk M."/>
            <person name="Tang J."/>
            <person name="Witsenboer H."/>
            <person name="Zhao S."/>
            <person name="Li Z."/>
            <person name="Zhang A."/>
            <person name="Wang D."/>
            <person name="Liang C."/>
        </authorList>
    </citation>
    <scope>NUCLEOTIDE SEQUENCE [LARGE SCALE GENOMIC DNA]</scope>
    <source>
        <strain evidence="2">cv. G1812</strain>
    </source>
</reference>
<dbReference type="Gramene" id="TuG1812G0400002905.01.T01">
    <property type="protein sequence ID" value="TuG1812G0400002905.01.T01.cds315742"/>
    <property type="gene ID" value="TuG1812G0400002905.01"/>
</dbReference>
<feature type="transmembrane region" description="Helical" evidence="1">
    <location>
        <begin position="6"/>
        <end position="22"/>
    </location>
</feature>
<keyword evidence="3" id="KW-1185">Reference proteome</keyword>
<organism evidence="2 3">
    <name type="scientific">Triticum urartu</name>
    <name type="common">Red wild einkorn</name>
    <name type="synonym">Crithodium urartu</name>
    <dbReference type="NCBI Taxonomy" id="4572"/>
    <lineage>
        <taxon>Eukaryota</taxon>
        <taxon>Viridiplantae</taxon>
        <taxon>Streptophyta</taxon>
        <taxon>Embryophyta</taxon>
        <taxon>Tracheophyta</taxon>
        <taxon>Spermatophyta</taxon>
        <taxon>Magnoliopsida</taxon>
        <taxon>Liliopsida</taxon>
        <taxon>Poales</taxon>
        <taxon>Poaceae</taxon>
        <taxon>BOP clade</taxon>
        <taxon>Pooideae</taxon>
        <taxon>Triticodae</taxon>
        <taxon>Triticeae</taxon>
        <taxon>Triticinae</taxon>
        <taxon>Triticum</taxon>
    </lineage>
</organism>
<sequence>MLCNAILTGALSAAIQLTLVLYRQ</sequence>
<evidence type="ECO:0000256" key="1">
    <source>
        <dbReference type="SAM" id="Phobius"/>
    </source>
</evidence>